<comment type="subunit">
    <text evidence="4">Interacts with RBPJ/RBPSUH.</text>
</comment>
<dbReference type="Proteomes" id="UP001283361">
    <property type="component" value="Unassembled WGS sequence"/>
</dbReference>
<keyword evidence="8" id="KW-0914">Notch signaling pathway</keyword>
<keyword evidence="9" id="KW-0539">Nucleus</keyword>
<dbReference type="GO" id="GO:0051168">
    <property type="term" value="P:nuclear export"/>
    <property type="evidence" value="ECO:0007669"/>
    <property type="project" value="InterPro"/>
</dbReference>
<evidence type="ECO:0000256" key="12">
    <source>
        <dbReference type="SAM" id="MobiDB-lite"/>
    </source>
</evidence>
<keyword evidence="6" id="KW-0963">Cytoplasm</keyword>
<dbReference type="GO" id="GO:0005634">
    <property type="term" value="C:nucleus"/>
    <property type="evidence" value="ECO:0007669"/>
    <property type="project" value="UniProtKB-SubCell"/>
</dbReference>
<sequence length="222" mass="25318">MAYDFVVTGKRPPSALSSYRPVSAGKRQNGHTRAQPSFVDESLFGAQHHTRLDEELTSFKAPWEYPKPPPPKNTFAVSSKDKHPAKLKSKGRPLLWCPSPNAATHVRTKTKRATAHSDIDRSNGDLLWNTRDNFRRLKHTPTFVDESLFGPRLQEPTFEAPWNERKKGDRRPVRPYLFDTSCGTAENGHGCIKQRPKTALGLSRKEMRNQQTSGYQRQVWKP</sequence>
<feature type="region of interest" description="Disordered" evidence="12">
    <location>
        <begin position="198"/>
        <end position="222"/>
    </location>
</feature>
<evidence type="ECO:0000256" key="1">
    <source>
        <dbReference type="ARBA" id="ARBA00004123"/>
    </source>
</evidence>
<protein>
    <recommendedName>
        <fullName evidence="5">RBPJ-interacting and tubulin-associated protein 1</fullName>
    </recommendedName>
    <alternativeName>
        <fullName evidence="11">RBPJ-interacting and tubulin-associated protein</fullName>
    </alternativeName>
</protein>
<evidence type="ECO:0000256" key="6">
    <source>
        <dbReference type="ARBA" id="ARBA00022490"/>
    </source>
</evidence>
<comment type="function">
    <text evidence="10">Tubulin-binding protein that acts as a negative regulator of Notch signaling pathway. Shuttles between the cytoplasm and the nucleus and mediates the nuclear export of RBPJ/RBPSUH, thereby preventing the interaction between RBPJ/RBPSUH and NICD product of Notch proteins (Notch intracellular domain), leading to down-regulate Notch-mediated transcription. May play a role in neurogenesis.</text>
</comment>
<dbReference type="GO" id="GO:0007399">
    <property type="term" value="P:nervous system development"/>
    <property type="evidence" value="ECO:0007669"/>
    <property type="project" value="UniProtKB-KW"/>
</dbReference>
<evidence type="ECO:0000256" key="4">
    <source>
        <dbReference type="ARBA" id="ARBA00011667"/>
    </source>
</evidence>
<accession>A0AAE0XQ07</accession>
<dbReference type="PANTHER" id="PTHR34917">
    <property type="entry name" value="RBPJ-INTERACTING AND TUBULIN-ASSOCIATED PROTEIN 1"/>
    <property type="match status" value="1"/>
</dbReference>
<evidence type="ECO:0000313" key="13">
    <source>
        <dbReference type="EMBL" id="KAK3701959.1"/>
    </source>
</evidence>
<organism evidence="13 14">
    <name type="scientific">Elysia crispata</name>
    <name type="common">lettuce slug</name>
    <dbReference type="NCBI Taxonomy" id="231223"/>
    <lineage>
        <taxon>Eukaryota</taxon>
        <taxon>Metazoa</taxon>
        <taxon>Spiralia</taxon>
        <taxon>Lophotrochozoa</taxon>
        <taxon>Mollusca</taxon>
        <taxon>Gastropoda</taxon>
        <taxon>Heterobranchia</taxon>
        <taxon>Euthyneura</taxon>
        <taxon>Panpulmonata</taxon>
        <taxon>Sacoglossa</taxon>
        <taxon>Placobranchoidea</taxon>
        <taxon>Plakobranchidae</taxon>
        <taxon>Elysia</taxon>
    </lineage>
</organism>
<dbReference type="GO" id="GO:0015631">
    <property type="term" value="F:tubulin binding"/>
    <property type="evidence" value="ECO:0007669"/>
    <property type="project" value="InterPro"/>
</dbReference>
<dbReference type="GO" id="GO:0045746">
    <property type="term" value="P:negative regulation of Notch signaling pathway"/>
    <property type="evidence" value="ECO:0007669"/>
    <property type="project" value="TreeGrafter"/>
</dbReference>
<gene>
    <name evidence="13" type="ORF">RRG08_017849</name>
</gene>
<dbReference type="InterPro" id="IPR031418">
    <property type="entry name" value="RITA1"/>
</dbReference>
<name>A0AAE0XQ07_9GAST</name>
<evidence type="ECO:0000256" key="3">
    <source>
        <dbReference type="ARBA" id="ARBA00010906"/>
    </source>
</evidence>
<evidence type="ECO:0000256" key="11">
    <source>
        <dbReference type="ARBA" id="ARBA00031318"/>
    </source>
</evidence>
<dbReference type="PANTHER" id="PTHR34917:SF1">
    <property type="entry name" value="RBPJ-INTERACTING AND TUBULIN-ASSOCIATED PROTEIN 1"/>
    <property type="match status" value="1"/>
</dbReference>
<reference evidence="13" key="1">
    <citation type="journal article" date="2023" name="G3 (Bethesda)">
        <title>A reference genome for the long-term kleptoplast-retaining sea slug Elysia crispata morphotype clarki.</title>
        <authorList>
            <person name="Eastman K.E."/>
            <person name="Pendleton A.L."/>
            <person name="Shaikh M.A."/>
            <person name="Suttiyut T."/>
            <person name="Ogas R."/>
            <person name="Tomko P."/>
            <person name="Gavelis G."/>
            <person name="Widhalm J.R."/>
            <person name="Wisecaver J.H."/>
        </authorList>
    </citation>
    <scope>NUCLEOTIDE SEQUENCE</scope>
    <source>
        <strain evidence="13">ECLA1</strain>
    </source>
</reference>
<dbReference type="AlphaFoldDB" id="A0AAE0XQ07"/>
<feature type="region of interest" description="Disordered" evidence="12">
    <location>
        <begin position="60"/>
        <end position="100"/>
    </location>
</feature>
<evidence type="ECO:0000256" key="2">
    <source>
        <dbReference type="ARBA" id="ARBA00004496"/>
    </source>
</evidence>
<dbReference type="GO" id="GO:0005737">
    <property type="term" value="C:cytoplasm"/>
    <property type="evidence" value="ECO:0007669"/>
    <property type="project" value="UniProtKB-SubCell"/>
</dbReference>
<evidence type="ECO:0000256" key="10">
    <source>
        <dbReference type="ARBA" id="ARBA00024957"/>
    </source>
</evidence>
<evidence type="ECO:0000256" key="5">
    <source>
        <dbReference type="ARBA" id="ARBA00014447"/>
    </source>
</evidence>
<feature type="region of interest" description="Disordered" evidence="12">
    <location>
        <begin position="1"/>
        <end position="37"/>
    </location>
</feature>
<dbReference type="Pfam" id="PF17066">
    <property type="entry name" value="RITA"/>
    <property type="match status" value="1"/>
</dbReference>
<comment type="subcellular location">
    <subcellularLocation>
        <location evidence="2">Cytoplasm</location>
    </subcellularLocation>
    <subcellularLocation>
        <location evidence="1">Nucleus</location>
    </subcellularLocation>
</comment>
<evidence type="ECO:0000256" key="8">
    <source>
        <dbReference type="ARBA" id="ARBA00022976"/>
    </source>
</evidence>
<evidence type="ECO:0000313" key="14">
    <source>
        <dbReference type="Proteomes" id="UP001283361"/>
    </source>
</evidence>
<keyword evidence="7" id="KW-0524">Neurogenesis</keyword>
<comment type="caution">
    <text evidence="13">The sequence shown here is derived from an EMBL/GenBank/DDBJ whole genome shotgun (WGS) entry which is preliminary data.</text>
</comment>
<dbReference type="EMBL" id="JAWDGP010007871">
    <property type="protein sequence ID" value="KAK3701959.1"/>
    <property type="molecule type" value="Genomic_DNA"/>
</dbReference>
<proteinExistence type="inferred from homology"/>
<dbReference type="GO" id="GO:0007219">
    <property type="term" value="P:Notch signaling pathway"/>
    <property type="evidence" value="ECO:0007669"/>
    <property type="project" value="UniProtKB-KW"/>
</dbReference>
<evidence type="ECO:0000256" key="9">
    <source>
        <dbReference type="ARBA" id="ARBA00023242"/>
    </source>
</evidence>
<evidence type="ECO:0000256" key="7">
    <source>
        <dbReference type="ARBA" id="ARBA00022902"/>
    </source>
</evidence>
<comment type="similarity">
    <text evidence="3">Belongs to the RITA family.</text>
</comment>
<keyword evidence="14" id="KW-1185">Reference proteome</keyword>